<reference evidence="7" key="2">
    <citation type="submission" date="2014-03" db="EMBL/GenBank/DDBJ databases">
        <title>The whipworm genome and dual-species transcriptomics of an intimate host-pathogen interaction.</title>
        <authorList>
            <person name="Foth B.J."/>
            <person name="Tsai I.J."/>
            <person name="Reid A.J."/>
            <person name="Bancroft A.J."/>
            <person name="Nichol S."/>
            <person name="Tracey A."/>
            <person name="Holroyd N."/>
            <person name="Cotton J.A."/>
            <person name="Stanley E.J."/>
            <person name="Zarowiecki M."/>
            <person name="Liu J.Z."/>
            <person name="Huckvale T."/>
            <person name="Cooper P.J."/>
            <person name="Grencis R.K."/>
            <person name="Berriman M."/>
        </authorList>
    </citation>
    <scope>NUCLEOTIDE SEQUENCE [LARGE SCALE GENOMIC DNA]</scope>
</reference>
<dbReference type="AlphaFoldDB" id="A0A077Z035"/>
<dbReference type="PANTHER" id="PTHR32086">
    <property type="entry name" value="FANCONI ANEMIA GROUP D2 PROTEIN"/>
    <property type="match status" value="1"/>
</dbReference>
<feature type="region of interest" description="Disordered" evidence="6">
    <location>
        <begin position="1054"/>
        <end position="1091"/>
    </location>
</feature>
<keyword evidence="3" id="KW-0832">Ubl conjugation</keyword>
<feature type="region of interest" description="Disordered" evidence="6">
    <location>
        <begin position="22"/>
        <end position="42"/>
    </location>
</feature>
<dbReference type="Proteomes" id="UP000030665">
    <property type="component" value="Unassembled WGS sequence"/>
</dbReference>
<feature type="compositionally biased region" description="Basic and acidic residues" evidence="6">
    <location>
        <begin position="1069"/>
        <end position="1080"/>
    </location>
</feature>
<evidence type="ECO:0000313" key="8">
    <source>
        <dbReference type="Proteomes" id="UP000030665"/>
    </source>
</evidence>
<dbReference type="GO" id="GO:1990918">
    <property type="term" value="P:double-strand break repair involved in meiotic recombination"/>
    <property type="evidence" value="ECO:0007669"/>
    <property type="project" value="TreeGrafter"/>
</dbReference>
<feature type="compositionally biased region" description="Polar residues" evidence="6">
    <location>
        <begin position="22"/>
        <end position="36"/>
    </location>
</feature>
<keyword evidence="4" id="KW-0539">Nucleus</keyword>
<evidence type="ECO:0000256" key="2">
    <source>
        <dbReference type="ARBA" id="ARBA00022499"/>
    </source>
</evidence>
<dbReference type="GO" id="GO:0031573">
    <property type="term" value="P:mitotic intra-S DNA damage checkpoint signaling"/>
    <property type="evidence" value="ECO:0007669"/>
    <property type="project" value="TreeGrafter"/>
</dbReference>
<comment type="subcellular location">
    <subcellularLocation>
        <location evidence="1">Nucleus</location>
    </subcellularLocation>
</comment>
<dbReference type="GO" id="GO:0070182">
    <property type="term" value="F:DNA polymerase binding"/>
    <property type="evidence" value="ECO:0007669"/>
    <property type="project" value="TreeGrafter"/>
</dbReference>
<evidence type="ECO:0000256" key="1">
    <source>
        <dbReference type="ARBA" id="ARBA00004123"/>
    </source>
</evidence>
<evidence type="ECO:0000256" key="3">
    <source>
        <dbReference type="ARBA" id="ARBA00022843"/>
    </source>
</evidence>
<gene>
    <name evidence="7" type="ORF">TTRE_0000204901</name>
</gene>
<feature type="compositionally biased region" description="Acidic residues" evidence="6">
    <location>
        <begin position="1081"/>
        <end position="1091"/>
    </location>
</feature>
<dbReference type="GO" id="GO:0000793">
    <property type="term" value="C:condensed chromosome"/>
    <property type="evidence" value="ECO:0007669"/>
    <property type="project" value="TreeGrafter"/>
</dbReference>
<proteinExistence type="inferred from homology"/>
<dbReference type="GO" id="GO:0007129">
    <property type="term" value="P:homologous chromosome pairing at meiosis"/>
    <property type="evidence" value="ECO:0007669"/>
    <property type="project" value="TreeGrafter"/>
</dbReference>
<feature type="region of interest" description="Disordered" evidence="6">
    <location>
        <begin position="583"/>
        <end position="612"/>
    </location>
</feature>
<evidence type="ECO:0000256" key="6">
    <source>
        <dbReference type="SAM" id="MobiDB-lite"/>
    </source>
</evidence>
<keyword evidence="8" id="KW-1185">Reference proteome</keyword>
<evidence type="ECO:0000313" key="7">
    <source>
        <dbReference type="EMBL" id="CDW53782.1"/>
    </source>
</evidence>
<comment type="similarity">
    <text evidence="5">Belongs to the Fanconi anemia protein FANCD2 family.</text>
</comment>
<evidence type="ECO:0000256" key="5">
    <source>
        <dbReference type="ARBA" id="ARBA00093456"/>
    </source>
</evidence>
<protein>
    <submittedName>
        <fullName evidence="7">FancD2 domain containing protein</fullName>
    </submittedName>
</protein>
<dbReference type="EMBL" id="HG805867">
    <property type="protein sequence ID" value="CDW53782.1"/>
    <property type="molecule type" value="Genomic_DNA"/>
</dbReference>
<dbReference type="GO" id="GO:0036297">
    <property type="term" value="P:interstrand cross-link repair"/>
    <property type="evidence" value="ECO:0007669"/>
    <property type="project" value="TreeGrafter"/>
</dbReference>
<feature type="compositionally biased region" description="Acidic residues" evidence="6">
    <location>
        <begin position="593"/>
        <end position="603"/>
    </location>
</feature>
<dbReference type="Pfam" id="PF14631">
    <property type="entry name" value="FancD2"/>
    <property type="match status" value="1"/>
</dbReference>
<evidence type="ECO:0000256" key="4">
    <source>
        <dbReference type="ARBA" id="ARBA00023242"/>
    </source>
</evidence>
<name>A0A077Z035_TRITR</name>
<accession>A0A077Z035</accession>
<dbReference type="InterPro" id="IPR029448">
    <property type="entry name" value="FANCD2"/>
</dbReference>
<dbReference type="OrthoDB" id="27031at2759"/>
<keyword evidence="2" id="KW-1017">Isopeptide bond</keyword>
<dbReference type="GO" id="GO:0005634">
    <property type="term" value="C:nucleus"/>
    <property type="evidence" value="ECO:0007669"/>
    <property type="project" value="UniProtKB-SubCell"/>
</dbReference>
<organism evidence="7 8">
    <name type="scientific">Trichuris trichiura</name>
    <name type="common">Whipworm</name>
    <name type="synonym">Trichocephalus trichiurus</name>
    <dbReference type="NCBI Taxonomy" id="36087"/>
    <lineage>
        <taxon>Eukaryota</taxon>
        <taxon>Metazoa</taxon>
        <taxon>Ecdysozoa</taxon>
        <taxon>Nematoda</taxon>
        <taxon>Enoplea</taxon>
        <taxon>Dorylaimia</taxon>
        <taxon>Trichinellida</taxon>
        <taxon>Trichuridae</taxon>
        <taxon>Trichuris</taxon>
    </lineage>
</organism>
<sequence>MYRRLPNSRLAITALHSPKFSPDQNGIEITSNGVSSEQKDAPEEYFTNEEPVDNASTLSLPPLNFTSSASADPKDLYELLDNCGLTLSICSEKPSQLRKLNSYFFFTKVERGFAGINHFKFTKNVVTATSNENVAEPSIAQRLFSIGHKLCMQSEDSKNELLETMLNQFRYLECVANSEVLVSCLLNFAMVAPRWLLEEIFYCIAEVVADEQHDCTGSKLWYVLVCGTTTELSCCSELMEEKPELTEFIADTFACLSLSDDVAIEKNIQLKEKLSNSIPSMDANQLTSALSFLLQCQSLSDAKTVILQLRGNVTTEKFFTGRVPDIFESAVRFRRYFDEAVAKVYDRKRFLSLIGNVPLQAFDLYLLLLLLKTRYQRSARLIIRVHVREGRVGLQLISEIFRYQEYLTSLLPDLLEFVGEIFEASEENLTQFASAMYAAIFMMCSDMQKEGLLDLVPRFNLAQIRLCLHIITTVAFFDTQGCASLMGHFAQVAKTTMESLECCQVESEQYPKVLTLCPLIRFLGNYLLSKEEQPSELLHLVGLERGDEDEGRQRIFARSFQIGCSFVNGKRLDNLSFERKKANDEQTAHSDLEEASGDDETEQSVDSKDSTGLKCASDKVVSVNPSLFREYDIAVFRLLNLDVTFKQTGDCSLKEISIDGLEHLVGDLDKKMESRVADANKQLWWLKNVDDCVSTRFKQLPNEELQQFLSFVVPLLYKHLEEVKENFCYEQLPFKALIDSYDGLLDHPNSSILKSDDLSDTFMNNEEASEENKVEVTALYLLQFTDLCRTFSAASRLLQLVRMLAESFPNKVMKEAIGGSCLGVLKRHWPVESSWLVFSRHVSYLLNICLWSQEENNTLKFLEDLTLKSIGEALESDCFESTTYQTFRKETLHTWYQFLLVTLCDDARKAERRLSALSTQEKFVVWALSVRLFRFLTCSVLPKVHKSTILRTAIKVAPTYVTAFTNSAIRLLDINFEELLDHVRPILQAMQQSTRTLQNMCTQLKANKDKTLIKFVPTCKRTLEEFVFRVKAMMAANKCLDAMQIANLKTRNLKGEDIVPSSTEEEEDNGSHDSGDAKSDEEAESTEDEEQ</sequence>
<dbReference type="STRING" id="36087.A0A077Z035"/>
<feature type="compositionally biased region" description="Basic and acidic residues" evidence="6">
    <location>
        <begin position="583"/>
        <end position="592"/>
    </location>
</feature>
<dbReference type="PANTHER" id="PTHR32086:SF0">
    <property type="entry name" value="FANCONI ANEMIA GROUP D2 PROTEIN"/>
    <property type="match status" value="1"/>
</dbReference>
<reference evidence="7" key="1">
    <citation type="submission" date="2014-01" db="EMBL/GenBank/DDBJ databases">
        <authorList>
            <person name="Aslett M."/>
        </authorList>
    </citation>
    <scope>NUCLEOTIDE SEQUENCE</scope>
</reference>